<dbReference type="KEGG" id="bvy:NCTC9239_02209"/>
<keyword evidence="3" id="KW-0804">Transcription</keyword>
<feature type="domain" description="HTH hxlR-type" evidence="4">
    <location>
        <begin position="170"/>
        <end position="268"/>
    </location>
</feature>
<protein>
    <submittedName>
        <fullName evidence="5">HxlR-like helix-turn-helix</fullName>
    </submittedName>
</protein>
<evidence type="ECO:0000259" key="4">
    <source>
        <dbReference type="PROSITE" id="PS51118"/>
    </source>
</evidence>
<dbReference type="Gene3D" id="1.10.10.10">
    <property type="entry name" value="Winged helix-like DNA-binding domain superfamily/Winged helix DNA-binding domain"/>
    <property type="match status" value="2"/>
</dbReference>
<organism evidence="5 6">
    <name type="scientific">Brevundimonas vancanneytii</name>
    <dbReference type="NCBI Taxonomy" id="1325724"/>
    <lineage>
        <taxon>Bacteria</taxon>
        <taxon>Pseudomonadati</taxon>
        <taxon>Pseudomonadota</taxon>
        <taxon>Alphaproteobacteria</taxon>
        <taxon>Caulobacterales</taxon>
        <taxon>Caulobacteraceae</taxon>
        <taxon>Brevundimonas</taxon>
    </lineage>
</organism>
<dbReference type="SUPFAM" id="SSF46785">
    <property type="entry name" value="Winged helix' DNA-binding domain"/>
    <property type="match status" value="2"/>
</dbReference>
<feature type="domain" description="HTH hxlR-type" evidence="4">
    <location>
        <begin position="10"/>
        <end position="105"/>
    </location>
</feature>
<dbReference type="InterPro" id="IPR036388">
    <property type="entry name" value="WH-like_DNA-bd_sf"/>
</dbReference>
<sequence>MTDTYTARRSSVLSTLDIIGDRWMLMLIEAMFAGVDSWSDLIALLHVSPSTLSKRLSQLIEAGCAEKVSASKRGGGYRLTEKGIAMFPIFAASDEWRLAWDNPDQTVQPMWIHKCGQPLRSRSVCGRCERDVTLEGVTYREGPGAGPSVAAEGRRFRNSRSGADDVRGGEDKPSRFLQAMGDRRAAQLLAAFFMGCHRFDEFETHTGLHPAILSDRLRKFQLLGLAHTRLYQERPDRYLYSLSAPARAIFTITVQMMHWGDRFIHAPGEEPLILTHKACGERLQAVVRCSCCAQPVQHADVTPARLPGNQN</sequence>
<dbReference type="Proteomes" id="UP000309952">
    <property type="component" value="Chromosome"/>
</dbReference>
<dbReference type="InterPro" id="IPR036390">
    <property type="entry name" value="WH_DNA-bd_sf"/>
</dbReference>
<keyword evidence="6" id="KW-1185">Reference proteome</keyword>
<dbReference type="RefSeq" id="WP_138141656.1">
    <property type="nucleotide sequence ID" value="NZ_LR588407.1"/>
</dbReference>
<keyword evidence="1" id="KW-0805">Transcription regulation</keyword>
<proteinExistence type="predicted"/>
<keyword evidence="2" id="KW-0238">DNA-binding</keyword>
<evidence type="ECO:0000313" key="6">
    <source>
        <dbReference type="Proteomes" id="UP000309952"/>
    </source>
</evidence>
<dbReference type="EMBL" id="LR588407">
    <property type="protein sequence ID" value="VTO16795.1"/>
    <property type="molecule type" value="Genomic_DNA"/>
</dbReference>
<dbReference type="PANTHER" id="PTHR33204">
    <property type="entry name" value="TRANSCRIPTIONAL REGULATOR, MARR FAMILY"/>
    <property type="match status" value="1"/>
</dbReference>
<dbReference type="GO" id="GO:0003677">
    <property type="term" value="F:DNA binding"/>
    <property type="evidence" value="ECO:0007669"/>
    <property type="project" value="UniProtKB-KW"/>
</dbReference>
<evidence type="ECO:0000313" key="5">
    <source>
        <dbReference type="EMBL" id="VTO16795.1"/>
    </source>
</evidence>
<dbReference type="AlphaFoldDB" id="A0A4P1K8V3"/>
<gene>
    <name evidence="5" type="ORF">NCTC9239_02209</name>
</gene>
<dbReference type="InterPro" id="IPR002577">
    <property type="entry name" value="HTH_HxlR"/>
</dbReference>
<dbReference type="PANTHER" id="PTHR33204:SF18">
    <property type="entry name" value="TRANSCRIPTIONAL REGULATORY PROTEIN"/>
    <property type="match status" value="1"/>
</dbReference>
<evidence type="ECO:0000256" key="2">
    <source>
        <dbReference type="ARBA" id="ARBA00023125"/>
    </source>
</evidence>
<dbReference type="Pfam" id="PF01638">
    <property type="entry name" value="HxlR"/>
    <property type="match status" value="2"/>
</dbReference>
<reference evidence="5 6" key="1">
    <citation type="submission" date="2019-04" db="EMBL/GenBank/DDBJ databases">
        <authorList>
            <consortium name="Pathogen Informatics"/>
        </authorList>
    </citation>
    <scope>NUCLEOTIDE SEQUENCE [LARGE SCALE GENOMIC DNA]</scope>
    <source>
        <strain evidence="5 6">NCTC9239</strain>
    </source>
</reference>
<evidence type="ECO:0000256" key="1">
    <source>
        <dbReference type="ARBA" id="ARBA00023015"/>
    </source>
</evidence>
<name>A0A4P1K8V3_9CAUL</name>
<accession>A0A4P1K8V3</accession>
<evidence type="ECO:0000256" key="3">
    <source>
        <dbReference type="ARBA" id="ARBA00023163"/>
    </source>
</evidence>
<dbReference type="PROSITE" id="PS51118">
    <property type="entry name" value="HTH_HXLR"/>
    <property type="match status" value="2"/>
</dbReference>